<protein>
    <recommendedName>
        <fullName evidence="4">Trimethylguanosine synthase</fullName>
    </recommendedName>
    <alternativeName>
        <fullName evidence="18">Cap-specific guanine-N(2) methyltransferase</fullName>
    </alternativeName>
    <alternativeName>
        <fullName evidence="21">Nuclear receptor coactivator 6-interacting protein</fullName>
    </alternativeName>
    <alternativeName>
        <fullName evidence="22">PRIP-interacting protein with methyltransferase motif</fullName>
    </alternativeName>
</protein>
<evidence type="ECO:0000256" key="18">
    <source>
        <dbReference type="ARBA" id="ARBA00049790"/>
    </source>
</evidence>
<sequence>MNVPTFIKTEWWGHGRAILRFSATEASRENAEATSQDKGGGIIECYVSSLIISEYTKKGPKKDAEQDEERPCGEAVEEVKTETYPPDVPIEIWQDWLIHWEAWKEVYISLSWVHKYKKLCKPDYIEWYDSYIENYPDVLPLIIEGLGEVTEDLEFLHNCPQEQEDSAMEIEAQTQEGNESKTDFSNSDKSNSNLKTNEGEEKKKLDALYDKHSEERYWIHLRRFLLLSGITKTDKLEEYFNRSANLKYSDTENYSTNMGALEEESCYNTSENSSALPTTDNNPKTVDTSPMYTNEGGFSSNKNTRKASRKSYDDSYECEEHVEKKFKSAGEEQQITNNEENENECILQTKVLEQERSDVTFDMDDVSQVKSIECKRGKKKKPKRAGLSNTSGLAWTLQILQEHSVGTNNADGNETHIENLKHPETQVDLPIDSSGTGLNDKFNKNIFPVISSSLDEKNPKAEVSPVNEEATSTKPNNCKDSTIDNTSSLGEYNSDIQTLQDSEQMVTSSEDNKNEMEKQKSEEFDGSKTPGLLKKIVGTFLMHGVKILYPVIADPLYGMIRLILPFQPSQPSVRDIAPDLNSQDLRKKWYPRRIFNMAQKKFSMWLKPVAFARMAGYGFKDLHLEEFEEYEELRESQAVYQKVEEKGPGDLHLLTLNLYDIAAESKNMTEEPSKRTHITFDEDGNPNIDETISTSVYMPADMEYNCTEEEIWDQLTQEHTRIMYKVVAISPSDVPEAVHKYWVQRYRLFLKYDKGIKLDTESWFSVTPETIAIHHAYRCRCDVVVDAFCGAGGNAIQLAATCNHVIAIDIDPEKIAMAYHNASVYGVEHRIEFIVGDFFKLAPFLKADVVYLSPPWGGTQYMQEKVYNVKALDGCINCETLISTAQKITKDIAIFLPKNSDLYQIIELAGLENCVDIEYSIMGNKVKALTAYFGDLVYC</sequence>
<dbReference type="AlphaFoldDB" id="A0A3R7PG59"/>
<evidence type="ECO:0000256" key="23">
    <source>
        <dbReference type="SAM" id="MobiDB-lite"/>
    </source>
</evidence>
<comment type="similarity">
    <text evidence="13">Belongs to the methyltransferase superfamily. Trimethylguanosine synthase family.</text>
</comment>
<keyword evidence="6" id="KW-0597">Phosphoprotein</keyword>
<dbReference type="GO" id="GO:0005737">
    <property type="term" value="C:cytoplasm"/>
    <property type="evidence" value="ECO:0007669"/>
    <property type="project" value="UniProtKB-SubCell"/>
</dbReference>
<evidence type="ECO:0000256" key="22">
    <source>
        <dbReference type="ARBA" id="ARBA00081504"/>
    </source>
</evidence>
<dbReference type="InterPro" id="IPR029063">
    <property type="entry name" value="SAM-dependent_MTases_sf"/>
</dbReference>
<dbReference type="Pfam" id="PF09445">
    <property type="entry name" value="Methyltransf_15"/>
    <property type="match status" value="1"/>
</dbReference>
<feature type="region of interest" description="Disordered" evidence="23">
    <location>
        <begin position="164"/>
        <end position="201"/>
    </location>
</feature>
<evidence type="ECO:0000256" key="21">
    <source>
        <dbReference type="ARBA" id="ARBA00079339"/>
    </source>
</evidence>
<keyword evidence="25" id="KW-1185">Reference proteome</keyword>
<evidence type="ECO:0000256" key="6">
    <source>
        <dbReference type="ARBA" id="ARBA00022553"/>
    </source>
</evidence>
<evidence type="ECO:0000256" key="14">
    <source>
        <dbReference type="ARBA" id="ARBA00047418"/>
    </source>
</evidence>
<dbReference type="PANTHER" id="PTHR14741:SF32">
    <property type="entry name" value="TRIMETHYLGUANOSINE SYNTHASE"/>
    <property type="match status" value="1"/>
</dbReference>
<dbReference type="FunFam" id="3.40.50.150:FF:000066">
    <property type="entry name" value="Trimethylguanosine synthase 1"/>
    <property type="match status" value="1"/>
</dbReference>
<gene>
    <name evidence="24" type="ORF">C7M84_003678</name>
</gene>
<feature type="region of interest" description="Disordered" evidence="23">
    <location>
        <begin position="502"/>
        <end position="526"/>
    </location>
</feature>
<evidence type="ECO:0000256" key="9">
    <source>
        <dbReference type="ARBA" id="ARBA00022691"/>
    </source>
</evidence>
<feature type="compositionally biased region" description="Basic and acidic residues" evidence="23">
    <location>
        <begin position="510"/>
        <end position="526"/>
    </location>
</feature>
<evidence type="ECO:0000256" key="2">
    <source>
        <dbReference type="ARBA" id="ARBA00004496"/>
    </source>
</evidence>
<evidence type="ECO:0000256" key="12">
    <source>
        <dbReference type="ARBA" id="ARBA00023242"/>
    </source>
</evidence>
<name>A0A3R7PG59_PENVA</name>
<evidence type="ECO:0000256" key="7">
    <source>
        <dbReference type="ARBA" id="ARBA00022603"/>
    </source>
</evidence>
<comment type="caution">
    <text evidence="24">The sequence shown here is derived from an EMBL/GenBank/DDBJ whole genome shotgun (WGS) entry which is preliminary data.</text>
</comment>
<evidence type="ECO:0000256" key="19">
    <source>
        <dbReference type="ARBA" id="ARBA00057179"/>
    </source>
</evidence>
<evidence type="ECO:0000256" key="11">
    <source>
        <dbReference type="ARBA" id="ARBA00023163"/>
    </source>
</evidence>
<feature type="compositionally biased region" description="Polar residues" evidence="23">
    <location>
        <begin position="172"/>
        <end position="196"/>
    </location>
</feature>
<comment type="subunit">
    <text evidence="20">May form homooligomers. Interacts with CREBBP/CBP, EED/WAIT1, EP300/P300, NCOA6/PRIP, PPARBP/PBP and SMN.</text>
</comment>
<comment type="catalytic activity">
    <reaction evidence="16">
        <text>a 5'-end (N(2),N(7)-dimethyl 5'-triphosphoguanosine)-ribonucleoside in snRNA + S-adenosyl-L-methionine = a 5'-end (N(2),N(2),N(7)-trimethyl 5'-triphosphoguanosine)-ribonucleoside in snRNA + S-adenosyl-L-homocysteine + H(+)</text>
        <dbReference type="Rhea" id="RHEA:78479"/>
        <dbReference type="Rhea" id="RHEA-COMP:19087"/>
        <dbReference type="Rhea" id="RHEA-COMP:19089"/>
        <dbReference type="ChEBI" id="CHEBI:15378"/>
        <dbReference type="ChEBI" id="CHEBI:57856"/>
        <dbReference type="ChEBI" id="CHEBI:59789"/>
        <dbReference type="ChEBI" id="CHEBI:167623"/>
        <dbReference type="ChEBI" id="CHEBI:172880"/>
    </reaction>
    <physiologicalReaction direction="left-to-right" evidence="16">
        <dbReference type="Rhea" id="RHEA:78480"/>
    </physiologicalReaction>
</comment>
<evidence type="ECO:0000256" key="5">
    <source>
        <dbReference type="ARBA" id="ARBA00022490"/>
    </source>
</evidence>
<dbReference type="GO" id="GO:0015030">
    <property type="term" value="C:Cajal body"/>
    <property type="evidence" value="ECO:0007669"/>
    <property type="project" value="UniProtKB-SubCell"/>
</dbReference>
<dbReference type="OrthoDB" id="162894at2759"/>
<dbReference type="CDD" id="cd02440">
    <property type="entry name" value="AdoMet_MTases"/>
    <property type="match status" value="1"/>
</dbReference>
<comment type="catalytic activity">
    <reaction evidence="14">
        <text>a 5'-end (N(2),N(7)-dimethyl 5'-triphosphoguanosine)-ribonucleoside in snoRNA + S-adenosyl-L-methionine = a 5'-end (N(2),N(2),N(7)-trimethyl 5'-triphosphoguanosine)-ribonucleoside in snoRNA + S-adenosyl-L-homocysteine + H(+)</text>
        <dbReference type="Rhea" id="RHEA:78507"/>
        <dbReference type="Rhea" id="RHEA-COMP:19088"/>
        <dbReference type="Rhea" id="RHEA-COMP:19090"/>
        <dbReference type="ChEBI" id="CHEBI:15378"/>
        <dbReference type="ChEBI" id="CHEBI:57856"/>
        <dbReference type="ChEBI" id="CHEBI:59789"/>
        <dbReference type="ChEBI" id="CHEBI:167623"/>
        <dbReference type="ChEBI" id="CHEBI:172880"/>
    </reaction>
    <physiologicalReaction direction="left-to-right" evidence="14">
        <dbReference type="Rhea" id="RHEA:78508"/>
    </physiologicalReaction>
</comment>
<feature type="region of interest" description="Disordered" evidence="23">
    <location>
        <begin position="270"/>
        <end position="306"/>
    </location>
</feature>
<evidence type="ECO:0000313" key="24">
    <source>
        <dbReference type="EMBL" id="ROT86083.1"/>
    </source>
</evidence>
<comment type="catalytic activity">
    <reaction evidence="17">
        <text>a 5'-end (N(7)-methyl 5'-triphosphoguanosine)-ribonucleoside in snRNA + S-adenosyl-L-methionine = a 5'-end (N(2),N(7)-dimethyl 5'-triphosphoguanosine)-ribonucleoside in snRNA + S-adenosyl-L-homocysteine + H(+)</text>
        <dbReference type="Rhea" id="RHEA:78471"/>
        <dbReference type="Rhea" id="RHEA-COMP:19085"/>
        <dbReference type="Rhea" id="RHEA-COMP:19087"/>
        <dbReference type="ChEBI" id="CHEBI:15378"/>
        <dbReference type="ChEBI" id="CHEBI:57856"/>
        <dbReference type="ChEBI" id="CHEBI:59789"/>
        <dbReference type="ChEBI" id="CHEBI:156461"/>
        <dbReference type="ChEBI" id="CHEBI:172880"/>
    </reaction>
    <physiologicalReaction direction="left-to-right" evidence="17">
        <dbReference type="Rhea" id="RHEA:78472"/>
    </physiologicalReaction>
</comment>
<keyword evidence="7" id="KW-0489">Methyltransferase</keyword>
<feature type="region of interest" description="Disordered" evidence="23">
    <location>
        <begin position="58"/>
        <end position="80"/>
    </location>
</feature>
<comment type="subcellular location">
    <subcellularLocation>
        <location evidence="2">Cytoplasm</location>
    </subcellularLocation>
    <subcellularLocation>
        <location evidence="1">Nucleus</location>
        <location evidence="1">Cajal body</location>
    </subcellularLocation>
    <subcellularLocation>
        <location evidence="3">Nucleus</location>
        <location evidence="3">Nucleolus</location>
    </subcellularLocation>
</comment>
<organism evidence="24 25">
    <name type="scientific">Penaeus vannamei</name>
    <name type="common">Whiteleg shrimp</name>
    <name type="synonym">Litopenaeus vannamei</name>
    <dbReference type="NCBI Taxonomy" id="6689"/>
    <lineage>
        <taxon>Eukaryota</taxon>
        <taxon>Metazoa</taxon>
        <taxon>Ecdysozoa</taxon>
        <taxon>Arthropoda</taxon>
        <taxon>Crustacea</taxon>
        <taxon>Multicrustacea</taxon>
        <taxon>Malacostraca</taxon>
        <taxon>Eumalacostraca</taxon>
        <taxon>Eucarida</taxon>
        <taxon>Decapoda</taxon>
        <taxon>Dendrobranchiata</taxon>
        <taxon>Penaeoidea</taxon>
        <taxon>Penaeidae</taxon>
        <taxon>Penaeus</taxon>
    </lineage>
</organism>
<evidence type="ECO:0000256" key="20">
    <source>
        <dbReference type="ARBA" id="ARBA00064494"/>
    </source>
</evidence>
<dbReference type="Proteomes" id="UP000283509">
    <property type="component" value="Unassembled WGS sequence"/>
</dbReference>
<feature type="compositionally biased region" description="Polar residues" evidence="23">
    <location>
        <begin position="469"/>
        <end position="488"/>
    </location>
</feature>
<evidence type="ECO:0000256" key="4">
    <source>
        <dbReference type="ARBA" id="ARBA00018517"/>
    </source>
</evidence>
<dbReference type="GO" id="GO:0071164">
    <property type="term" value="F:RNA cap trimethylguanosine synthase activity"/>
    <property type="evidence" value="ECO:0007669"/>
    <property type="project" value="TreeGrafter"/>
</dbReference>
<dbReference type="SUPFAM" id="SSF53335">
    <property type="entry name" value="S-adenosyl-L-methionine-dependent methyltransferases"/>
    <property type="match status" value="1"/>
</dbReference>
<dbReference type="PANTHER" id="PTHR14741">
    <property type="entry name" value="S-ADENOSYLMETHIONINE-DEPENDENT METHYLTRANSFERASE RELATED"/>
    <property type="match status" value="1"/>
</dbReference>
<dbReference type="EMBL" id="QCYY01000015">
    <property type="protein sequence ID" value="ROT86083.1"/>
    <property type="molecule type" value="Genomic_DNA"/>
</dbReference>
<keyword evidence="11" id="KW-0804">Transcription</keyword>
<evidence type="ECO:0000256" key="1">
    <source>
        <dbReference type="ARBA" id="ARBA00004408"/>
    </source>
</evidence>
<reference evidence="24 25" key="1">
    <citation type="submission" date="2018-04" db="EMBL/GenBank/DDBJ databases">
        <authorList>
            <person name="Zhang X."/>
            <person name="Yuan J."/>
            <person name="Li F."/>
            <person name="Xiang J."/>
        </authorList>
    </citation>
    <scope>NUCLEOTIDE SEQUENCE [LARGE SCALE GENOMIC DNA]</scope>
    <source>
        <tissue evidence="24">Muscle</tissue>
    </source>
</reference>
<evidence type="ECO:0000256" key="15">
    <source>
        <dbReference type="ARBA" id="ARBA00048740"/>
    </source>
</evidence>
<evidence type="ECO:0000256" key="16">
    <source>
        <dbReference type="ARBA" id="ARBA00048763"/>
    </source>
</evidence>
<proteinExistence type="inferred from homology"/>
<evidence type="ECO:0000256" key="10">
    <source>
        <dbReference type="ARBA" id="ARBA00023015"/>
    </source>
</evidence>
<comment type="catalytic activity">
    <reaction evidence="15">
        <text>a 5'-end (N(7)-methyl 5'-triphosphoguanosine)-ribonucleoside in snoRNA + S-adenosyl-L-methionine = a 5'-end (N(2),N(7)-dimethyl 5'-triphosphoguanosine)-ribonucleoside in snoRNA + S-adenosyl-L-homocysteine + H(+)</text>
        <dbReference type="Rhea" id="RHEA:78475"/>
        <dbReference type="Rhea" id="RHEA-COMP:19086"/>
        <dbReference type="Rhea" id="RHEA-COMP:19088"/>
        <dbReference type="ChEBI" id="CHEBI:15378"/>
        <dbReference type="ChEBI" id="CHEBI:57856"/>
        <dbReference type="ChEBI" id="CHEBI:59789"/>
        <dbReference type="ChEBI" id="CHEBI:156461"/>
        <dbReference type="ChEBI" id="CHEBI:172880"/>
    </reaction>
    <physiologicalReaction direction="left-to-right" evidence="15">
        <dbReference type="Rhea" id="RHEA:78476"/>
    </physiologicalReaction>
</comment>
<dbReference type="STRING" id="6689.A0A3R7PG59"/>
<reference evidence="24 25" key="2">
    <citation type="submission" date="2019-01" db="EMBL/GenBank/DDBJ databases">
        <title>The decoding of complex shrimp genome reveals the adaptation for benthos swimmer, frequently molting mechanism and breeding impact on genome.</title>
        <authorList>
            <person name="Sun Y."/>
            <person name="Gao Y."/>
            <person name="Yu Y."/>
        </authorList>
    </citation>
    <scope>NUCLEOTIDE SEQUENCE [LARGE SCALE GENOMIC DNA]</scope>
    <source>
        <tissue evidence="24">Muscle</tissue>
    </source>
</reference>
<dbReference type="GO" id="GO:0005730">
    <property type="term" value="C:nucleolus"/>
    <property type="evidence" value="ECO:0007669"/>
    <property type="project" value="UniProtKB-SubCell"/>
</dbReference>
<keyword evidence="12" id="KW-0539">Nucleus</keyword>
<evidence type="ECO:0000256" key="8">
    <source>
        <dbReference type="ARBA" id="ARBA00022679"/>
    </source>
</evidence>
<keyword evidence="9" id="KW-0949">S-adenosyl-L-methionine</keyword>
<dbReference type="Gene3D" id="3.40.50.150">
    <property type="entry name" value="Vaccinia Virus protein VP39"/>
    <property type="match status" value="1"/>
</dbReference>
<keyword evidence="5" id="KW-0963">Cytoplasm</keyword>
<keyword evidence="8" id="KW-0808">Transferase</keyword>
<dbReference type="InterPro" id="IPR019012">
    <property type="entry name" value="RNA_cap_Gua-N2-MeTrfase"/>
</dbReference>
<evidence type="ECO:0000256" key="17">
    <source>
        <dbReference type="ARBA" id="ARBA00049075"/>
    </source>
</evidence>
<comment type="function">
    <text evidence="19">Catalyzes the 2 serial methylation steps for the conversion of the 7-monomethylguanosine (m(7)G) caps of snRNAs and snoRNAs to a 2,2,7-trimethylguanosine (m(2,2,7)G) cap structure. The enzyme is specific for guanine, and N7 methylation must precede N2 methylation. Hypermethylation of the m7G cap of U snRNAs leads to their concentration in nuclear foci, their colocalization with coilin and the formation of canonical Cajal bodies (CBs). Plays a role in transcriptional regulation.</text>
</comment>
<feature type="region of interest" description="Disordered" evidence="23">
    <location>
        <begin position="457"/>
        <end position="488"/>
    </location>
</feature>
<evidence type="ECO:0000313" key="25">
    <source>
        <dbReference type="Proteomes" id="UP000283509"/>
    </source>
</evidence>
<evidence type="ECO:0000256" key="13">
    <source>
        <dbReference type="ARBA" id="ARBA00025783"/>
    </source>
</evidence>
<evidence type="ECO:0000256" key="3">
    <source>
        <dbReference type="ARBA" id="ARBA00004604"/>
    </source>
</evidence>
<feature type="compositionally biased region" description="Polar residues" evidence="23">
    <location>
        <begin position="270"/>
        <end position="302"/>
    </location>
</feature>
<accession>A0A3R7PG59</accession>
<keyword evidence="10" id="KW-0805">Transcription regulation</keyword>